<evidence type="ECO:0000313" key="4">
    <source>
        <dbReference type="Proteomes" id="UP000293852"/>
    </source>
</evidence>
<feature type="domain" description="WsaF N-terminal" evidence="1">
    <location>
        <begin position="153"/>
        <end position="185"/>
    </location>
</feature>
<name>A0A4Q7M4C5_9MICO</name>
<feature type="domain" description="WsaF C-terminal" evidence="2">
    <location>
        <begin position="228"/>
        <end position="348"/>
    </location>
</feature>
<dbReference type="Gene3D" id="3.40.50.2000">
    <property type="entry name" value="Glycogen Phosphorylase B"/>
    <property type="match status" value="1"/>
</dbReference>
<gene>
    <name evidence="3" type="ORF">EV386_2175</name>
</gene>
<reference evidence="3 4" key="1">
    <citation type="submission" date="2019-02" db="EMBL/GenBank/DDBJ databases">
        <title>Sequencing the genomes of 1000 actinobacteria strains.</title>
        <authorList>
            <person name="Klenk H.-P."/>
        </authorList>
    </citation>
    <scope>NUCLEOTIDE SEQUENCE [LARGE SCALE GENOMIC DNA]</scope>
    <source>
        <strain evidence="3 4">DSM 16932</strain>
    </source>
</reference>
<evidence type="ECO:0000259" key="1">
    <source>
        <dbReference type="Pfam" id="PF21374"/>
    </source>
</evidence>
<dbReference type="OrthoDB" id="7615426at2"/>
<dbReference type="AlphaFoldDB" id="A0A4Q7M4C5"/>
<dbReference type="EMBL" id="SGWX01000001">
    <property type="protein sequence ID" value="RZS61863.1"/>
    <property type="molecule type" value="Genomic_DNA"/>
</dbReference>
<dbReference type="SUPFAM" id="SSF53756">
    <property type="entry name" value="UDP-Glycosyltransferase/glycogen phosphorylase"/>
    <property type="match status" value="1"/>
</dbReference>
<dbReference type="Pfam" id="PF21374">
    <property type="entry name" value="WsaF_N"/>
    <property type="match status" value="1"/>
</dbReference>
<accession>A0A4Q7M4C5</accession>
<dbReference type="GO" id="GO:0030247">
    <property type="term" value="F:polysaccharide binding"/>
    <property type="evidence" value="ECO:0007669"/>
    <property type="project" value="InterPro"/>
</dbReference>
<dbReference type="RefSeq" id="WP_130414886.1">
    <property type="nucleotide sequence ID" value="NZ_SGWX01000001.1"/>
</dbReference>
<comment type="caution">
    <text evidence="3">The sequence shown here is derived from an EMBL/GenBank/DDBJ whole genome shotgun (WGS) entry which is preliminary data.</text>
</comment>
<protein>
    <recommendedName>
        <fullName evidence="5">Glycosyltransferase involved in cell wall biosynthesis</fullName>
    </recommendedName>
</protein>
<dbReference type="Proteomes" id="UP000293852">
    <property type="component" value="Unassembled WGS sequence"/>
</dbReference>
<dbReference type="Gene3D" id="3.40.50.11090">
    <property type="match status" value="1"/>
</dbReference>
<evidence type="ECO:0000313" key="3">
    <source>
        <dbReference type="EMBL" id="RZS61863.1"/>
    </source>
</evidence>
<evidence type="ECO:0008006" key="5">
    <source>
        <dbReference type="Google" id="ProtNLM"/>
    </source>
</evidence>
<dbReference type="Pfam" id="PF22772">
    <property type="entry name" value="WsaF_C"/>
    <property type="match status" value="1"/>
</dbReference>
<sequence length="396" mass="43347">MARLRGRTPQYLIRYAAVRLFHRVDAASILFPALERDLADSVSIRPTAMPRRAAGARPQVAWVVQPPSAGSGGHTTLFRMAAAAARAGCDVTVLLYDLHGGDMDRHAAVIRRHWPWLPAQIKPVPEEISGFDAVVASNWASAHVIATRAVEGRRLYFIQDYEPFFYPRGSEYAFAEDSYRFGFRNLALGRMVHEVLRDELGVDSDLVPFGLDAQTYRLEPTGRPRDGVVWYARRGSDRRGYRHAVRALELFNARHPDVPIHVYGDVISGLPFPVVNHGSVRPSDLNTLYNGVVAGLTLSFTNVSLVPEEMLAAGVIPVVNEDRYARIVLDNPHVVWAQATPGALANALSEVVTAAHRADRAIAAAGSVTGRSWHEAEGAVARILTEEVGTVVGAPD</sequence>
<organism evidence="3 4">
    <name type="scientific">Xylanimonas ulmi</name>
    <dbReference type="NCBI Taxonomy" id="228973"/>
    <lineage>
        <taxon>Bacteria</taxon>
        <taxon>Bacillati</taxon>
        <taxon>Actinomycetota</taxon>
        <taxon>Actinomycetes</taxon>
        <taxon>Micrococcales</taxon>
        <taxon>Promicromonosporaceae</taxon>
        <taxon>Xylanimonas</taxon>
    </lineage>
</organism>
<evidence type="ECO:0000259" key="2">
    <source>
        <dbReference type="Pfam" id="PF22772"/>
    </source>
</evidence>
<proteinExistence type="predicted"/>
<keyword evidence="4" id="KW-1185">Reference proteome</keyword>
<dbReference type="InterPro" id="IPR055050">
    <property type="entry name" value="WsaF_C"/>
</dbReference>
<dbReference type="InterPro" id="IPR048510">
    <property type="entry name" value="WsaF_N"/>
</dbReference>